<dbReference type="InterPro" id="IPR037069">
    <property type="entry name" value="AcylCoA_DH/ox_N_sf"/>
</dbReference>
<keyword evidence="3" id="KW-0285">Flavoprotein</keyword>
<dbReference type="AlphaFoldDB" id="A0A1A3U0P1"/>
<evidence type="ECO:0000313" key="8">
    <source>
        <dbReference type="Proteomes" id="UP000093759"/>
    </source>
</evidence>
<comment type="caution">
    <text evidence="7">The sequence shown here is derived from an EMBL/GenBank/DDBJ whole genome shotgun (WGS) entry which is preliminary data.</text>
</comment>
<evidence type="ECO:0000259" key="6">
    <source>
        <dbReference type="Pfam" id="PF00441"/>
    </source>
</evidence>
<dbReference type="PANTHER" id="PTHR43884:SF20">
    <property type="entry name" value="ACYL-COA DEHYDROGENASE FADE28"/>
    <property type="match status" value="1"/>
</dbReference>
<protein>
    <recommendedName>
        <fullName evidence="6">Acyl-CoA dehydrogenase/oxidase C-terminal domain-containing protein</fullName>
    </recommendedName>
</protein>
<dbReference type="Proteomes" id="UP000093759">
    <property type="component" value="Unassembled WGS sequence"/>
</dbReference>
<evidence type="ECO:0000256" key="3">
    <source>
        <dbReference type="ARBA" id="ARBA00022630"/>
    </source>
</evidence>
<evidence type="ECO:0000256" key="1">
    <source>
        <dbReference type="ARBA" id="ARBA00001974"/>
    </source>
</evidence>
<feature type="domain" description="Acyl-CoA dehydrogenase/oxidase C-terminal" evidence="6">
    <location>
        <begin position="201"/>
        <end position="328"/>
    </location>
</feature>
<dbReference type="InterPro" id="IPR009100">
    <property type="entry name" value="AcylCoA_DH/oxidase_NM_dom_sf"/>
</dbReference>
<reference evidence="8" key="1">
    <citation type="submission" date="2016-06" db="EMBL/GenBank/DDBJ databases">
        <authorList>
            <person name="Sutton G."/>
            <person name="Brinkac L."/>
            <person name="Sanka R."/>
            <person name="Adams M."/>
            <person name="Lau E."/>
            <person name="Garcia-Basteiro A."/>
            <person name="Lopez-Varela E."/>
            <person name="Palencia S."/>
        </authorList>
    </citation>
    <scope>NUCLEOTIDE SEQUENCE [LARGE SCALE GENOMIC DNA]</scope>
    <source>
        <strain evidence="8">1274684.2</strain>
    </source>
</reference>
<name>A0A1A3U0P1_MYCSD</name>
<gene>
    <name evidence="7" type="ORF">A5648_01240</name>
</gene>
<dbReference type="PANTHER" id="PTHR43884">
    <property type="entry name" value="ACYL-COA DEHYDROGENASE"/>
    <property type="match status" value="1"/>
</dbReference>
<dbReference type="Gene3D" id="1.10.540.10">
    <property type="entry name" value="Acyl-CoA dehydrogenase/oxidase, N-terminal domain"/>
    <property type="match status" value="1"/>
</dbReference>
<dbReference type="Pfam" id="PF00441">
    <property type="entry name" value="Acyl-CoA_dh_1"/>
    <property type="match status" value="1"/>
</dbReference>
<dbReference type="GO" id="GO:0050660">
    <property type="term" value="F:flavin adenine dinucleotide binding"/>
    <property type="evidence" value="ECO:0007669"/>
    <property type="project" value="InterPro"/>
</dbReference>
<accession>A0A1A3U0P1</accession>
<evidence type="ECO:0000256" key="4">
    <source>
        <dbReference type="ARBA" id="ARBA00022827"/>
    </source>
</evidence>
<sequence length="337" mass="34961">MSSDRLDDLRCAVRQAISSGSGHDVVDQLDVGGLLLDVAHGGLGMTEREMVMVGEELGRNPVASSFLPVVVLAATLLIEAGAVDLLASAAEKRHAVALTGLVEASTDAVTAAKSGAGRYLLRGSAWALTTPVPAEELLIAVPIGETVGLLMVDIADVRATPANELDPQRGLLCVDLDRAPARLVADNATAAVRTGYRRALLAVAAEQLGVARACLEMSVDYAKTRTQFGAPIGSFQAIKHRLAETLLDVEMAAGVLEQAVSSRSFDDAELAFVVGTRAATSAAQAGIHIHGGTGFTWEHSAHWYLRRARVNATLLGSAGAHREAIAASAGITSSKGS</sequence>
<dbReference type="InterPro" id="IPR036250">
    <property type="entry name" value="AcylCo_DH-like_C"/>
</dbReference>
<dbReference type="InterPro" id="IPR009075">
    <property type="entry name" value="AcylCo_DH/oxidase_C"/>
</dbReference>
<organism evidence="7 8">
    <name type="scientific">Mycolicibacter sinensis (strain JDM601)</name>
    <name type="common">Mycobacterium sinense</name>
    <dbReference type="NCBI Taxonomy" id="875328"/>
    <lineage>
        <taxon>Bacteria</taxon>
        <taxon>Bacillati</taxon>
        <taxon>Actinomycetota</taxon>
        <taxon>Actinomycetes</taxon>
        <taxon>Mycobacteriales</taxon>
        <taxon>Mycobacteriaceae</taxon>
        <taxon>Mycolicibacter</taxon>
    </lineage>
</organism>
<proteinExistence type="inferred from homology"/>
<keyword evidence="4" id="KW-0274">FAD</keyword>
<dbReference type="RefSeq" id="WP_065024173.1">
    <property type="nucleotide sequence ID" value="NZ_LZMF01000057.1"/>
</dbReference>
<dbReference type="EMBL" id="LZMF01000057">
    <property type="protein sequence ID" value="OBK88448.1"/>
    <property type="molecule type" value="Genomic_DNA"/>
</dbReference>
<evidence type="ECO:0000313" key="7">
    <source>
        <dbReference type="EMBL" id="OBK88448.1"/>
    </source>
</evidence>
<keyword evidence="5" id="KW-0560">Oxidoreductase</keyword>
<comment type="similarity">
    <text evidence="2">Belongs to the acyl-CoA dehydrogenase family.</text>
</comment>
<dbReference type="SUPFAM" id="SSF47203">
    <property type="entry name" value="Acyl-CoA dehydrogenase C-terminal domain-like"/>
    <property type="match status" value="1"/>
</dbReference>
<dbReference type="Gene3D" id="1.20.140.10">
    <property type="entry name" value="Butyryl-CoA Dehydrogenase, subunit A, domain 3"/>
    <property type="match status" value="1"/>
</dbReference>
<evidence type="ECO:0000256" key="2">
    <source>
        <dbReference type="ARBA" id="ARBA00009347"/>
    </source>
</evidence>
<dbReference type="SUPFAM" id="SSF56645">
    <property type="entry name" value="Acyl-CoA dehydrogenase NM domain-like"/>
    <property type="match status" value="1"/>
</dbReference>
<comment type="cofactor">
    <cofactor evidence="1">
        <name>FAD</name>
        <dbReference type="ChEBI" id="CHEBI:57692"/>
    </cofactor>
</comment>
<dbReference type="GO" id="GO:0003995">
    <property type="term" value="F:acyl-CoA dehydrogenase activity"/>
    <property type="evidence" value="ECO:0007669"/>
    <property type="project" value="TreeGrafter"/>
</dbReference>
<evidence type="ECO:0000256" key="5">
    <source>
        <dbReference type="ARBA" id="ARBA00023002"/>
    </source>
</evidence>